<comment type="caution">
    <text evidence="1">The sequence shown here is derived from an EMBL/GenBank/DDBJ whole genome shotgun (WGS) entry which is preliminary data.</text>
</comment>
<dbReference type="Proteomes" id="UP001162992">
    <property type="component" value="Chromosome 9"/>
</dbReference>
<keyword evidence="2" id="KW-1185">Reference proteome</keyword>
<protein>
    <submittedName>
        <fullName evidence="1">Uncharacterized protein</fullName>
    </submittedName>
</protein>
<evidence type="ECO:0000313" key="1">
    <source>
        <dbReference type="EMBL" id="KAJ7543915.1"/>
    </source>
</evidence>
<organism evidence="1 2">
    <name type="scientific">Diphasiastrum complanatum</name>
    <name type="common">Issler's clubmoss</name>
    <name type="synonym">Lycopodium complanatum</name>
    <dbReference type="NCBI Taxonomy" id="34168"/>
    <lineage>
        <taxon>Eukaryota</taxon>
        <taxon>Viridiplantae</taxon>
        <taxon>Streptophyta</taxon>
        <taxon>Embryophyta</taxon>
        <taxon>Tracheophyta</taxon>
        <taxon>Lycopodiopsida</taxon>
        <taxon>Lycopodiales</taxon>
        <taxon>Lycopodiaceae</taxon>
        <taxon>Lycopodioideae</taxon>
        <taxon>Diphasiastrum</taxon>
    </lineage>
</organism>
<proteinExistence type="predicted"/>
<sequence>MVQMDGVERSSHSSSEAESATRKDHSTYNSGEYDDDGHPRRTGNLWTASAHVITAVIGSGVLSLAWSVAQMGWIAGPFILIIFAFLTYYTSLLLADCYRSPNPISGKRNYTYIDAVRTNLGPLQVRLCGFVQYTNLWATAVGYTITASTSMVAIKRSDCFHSQGDHSTCHVSNNPYMVAFGAIQIIFSQIPDFHRIWWLSIIAAAMSLSYSSIGLGLGIGKAFEGGHSHGTIDGIGIAHGAAQLSRGRKVWQIFQALGNIAFAYSFSAILIEIQDTLENNPPENRTMKKATLIGVSTTTFFYMAIGCLGYAAFGNSPPGNLLTGFGFYNPYWLINFANACIIVHLVGAYQVFTQPLFSLIENWASKLWPHSSFIHNSYAIYVPLYGLLPVKLFRLIWRTAFVLITTLLAMLLPFFNDIVGLIGAYCFWPLTVYFPVAMYINQQKVAPWTSKWVWLQLLSIICLVVSVASGLGSIEGIYQDLKHYTAFKTRY</sequence>
<gene>
    <name evidence="1" type="ORF">O6H91_09G058200</name>
</gene>
<accession>A0ACC2CPE0</accession>
<name>A0ACC2CPE0_DIPCM</name>
<reference evidence="2" key="1">
    <citation type="journal article" date="2024" name="Proc. Natl. Acad. Sci. U.S.A.">
        <title>Extraordinary preservation of gene collinearity over three hundred million years revealed in homosporous lycophytes.</title>
        <authorList>
            <person name="Li C."/>
            <person name="Wickell D."/>
            <person name="Kuo L.Y."/>
            <person name="Chen X."/>
            <person name="Nie B."/>
            <person name="Liao X."/>
            <person name="Peng D."/>
            <person name="Ji J."/>
            <person name="Jenkins J."/>
            <person name="Williams M."/>
            <person name="Shu S."/>
            <person name="Plott C."/>
            <person name="Barry K."/>
            <person name="Rajasekar S."/>
            <person name="Grimwood J."/>
            <person name="Han X."/>
            <person name="Sun S."/>
            <person name="Hou Z."/>
            <person name="He W."/>
            <person name="Dai G."/>
            <person name="Sun C."/>
            <person name="Schmutz J."/>
            <person name="Leebens-Mack J.H."/>
            <person name="Li F.W."/>
            <person name="Wang L."/>
        </authorList>
    </citation>
    <scope>NUCLEOTIDE SEQUENCE [LARGE SCALE GENOMIC DNA]</scope>
    <source>
        <strain evidence="2">cv. PW_Plant_1</strain>
    </source>
</reference>
<dbReference type="EMBL" id="CM055100">
    <property type="protein sequence ID" value="KAJ7543915.1"/>
    <property type="molecule type" value="Genomic_DNA"/>
</dbReference>
<evidence type="ECO:0000313" key="2">
    <source>
        <dbReference type="Proteomes" id="UP001162992"/>
    </source>
</evidence>